<organism evidence="2 3">
    <name type="scientific">Thalassobacterium maritimum</name>
    <dbReference type="NCBI Taxonomy" id="3041265"/>
    <lineage>
        <taxon>Bacteria</taxon>
        <taxon>Pseudomonadati</taxon>
        <taxon>Verrucomicrobiota</taxon>
        <taxon>Opitutia</taxon>
        <taxon>Puniceicoccales</taxon>
        <taxon>Coraliomargaritaceae</taxon>
        <taxon>Thalassobacterium</taxon>
    </lineage>
</organism>
<protein>
    <recommendedName>
        <fullName evidence="4">Lipoprotein</fullName>
    </recommendedName>
</protein>
<reference evidence="2 3" key="1">
    <citation type="submission" date="2023-04" db="EMBL/GenBank/DDBJ databases">
        <title>A novel bacteria isolated from coastal sediment.</title>
        <authorList>
            <person name="Liu X.-J."/>
            <person name="Du Z.-J."/>
        </authorList>
    </citation>
    <scope>NUCLEOTIDE SEQUENCE [LARGE SCALE GENOMIC DNA]</scope>
    <source>
        <strain evidence="2 3">SDUM461003</strain>
    </source>
</reference>
<gene>
    <name evidence="2" type="ORF">QEH52_06190</name>
</gene>
<accession>A0ABU1ASE9</accession>
<comment type="caution">
    <text evidence="2">The sequence shown here is derived from an EMBL/GenBank/DDBJ whole genome shotgun (WGS) entry which is preliminary data.</text>
</comment>
<feature type="chain" id="PRO_5046628384" description="Lipoprotein" evidence="1">
    <location>
        <begin position="25"/>
        <end position="217"/>
    </location>
</feature>
<dbReference type="EMBL" id="JARXHW010000010">
    <property type="protein sequence ID" value="MDQ8207088.1"/>
    <property type="molecule type" value="Genomic_DNA"/>
</dbReference>
<feature type="signal peptide" evidence="1">
    <location>
        <begin position="1"/>
        <end position="24"/>
    </location>
</feature>
<dbReference type="Proteomes" id="UP001225316">
    <property type="component" value="Unassembled WGS sequence"/>
</dbReference>
<dbReference type="RefSeq" id="WP_308949225.1">
    <property type="nucleotide sequence ID" value="NZ_JARXHW010000010.1"/>
</dbReference>
<name>A0ABU1ASE9_9BACT</name>
<evidence type="ECO:0008006" key="4">
    <source>
        <dbReference type="Google" id="ProtNLM"/>
    </source>
</evidence>
<evidence type="ECO:0000313" key="2">
    <source>
        <dbReference type="EMBL" id="MDQ8207088.1"/>
    </source>
</evidence>
<sequence length="217" mass="24617">MRFLFISFAFVSAFFLGCSTTPEAEPASAKLNLSQWDALINAKAVYALDKDHLPPQVYVFPPLRLNQGSQAMDALAHKLRDDGALYWTSPAPHAAEIQAVIERKLETKGFEIISFQELTNIQEDHRVLVFNPYYVAAYQPVDRVNEETGWSSFVRVTVSTFPADLNPQQKIDVMNQEALTLYQSKASEYDVVKRSLSYLLDYMGNNKEWSGRLTLLN</sequence>
<keyword evidence="1" id="KW-0732">Signal</keyword>
<keyword evidence="3" id="KW-1185">Reference proteome</keyword>
<evidence type="ECO:0000313" key="3">
    <source>
        <dbReference type="Proteomes" id="UP001225316"/>
    </source>
</evidence>
<dbReference type="PROSITE" id="PS51257">
    <property type="entry name" value="PROKAR_LIPOPROTEIN"/>
    <property type="match status" value="1"/>
</dbReference>
<evidence type="ECO:0000256" key="1">
    <source>
        <dbReference type="SAM" id="SignalP"/>
    </source>
</evidence>
<proteinExistence type="predicted"/>